<evidence type="ECO:0000256" key="8">
    <source>
        <dbReference type="RuleBase" id="RU000382"/>
    </source>
</evidence>
<dbReference type="GO" id="GO:0030170">
    <property type="term" value="F:pyridoxal phosphate binding"/>
    <property type="evidence" value="ECO:0007669"/>
    <property type="project" value="InterPro"/>
</dbReference>
<evidence type="ECO:0000256" key="7">
    <source>
        <dbReference type="PIRSR" id="PIRSR602129-50"/>
    </source>
</evidence>
<evidence type="ECO:0000256" key="1">
    <source>
        <dbReference type="ARBA" id="ARBA00001933"/>
    </source>
</evidence>
<dbReference type="NCBIfam" id="TIGR01788">
    <property type="entry name" value="Glu-decarb-GAD"/>
    <property type="match status" value="1"/>
</dbReference>
<accession>A0A0C9SL10</accession>
<dbReference type="Gene3D" id="4.10.280.50">
    <property type="match status" value="1"/>
</dbReference>
<dbReference type="AlphaFoldDB" id="A0A0C9SL10"/>
<dbReference type="SUPFAM" id="SSF53383">
    <property type="entry name" value="PLP-dependent transferases"/>
    <property type="match status" value="1"/>
</dbReference>
<comment type="catalytic activity">
    <reaction evidence="6 9">
        <text>L-glutamate + H(+) = 4-aminobutanoate + CO2</text>
        <dbReference type="Rhea" id="RHEA:17785"/>
        <dbReference type="ChEBI" id="CHEBI:15378"/>
        <dbReference type="ChEBI" id="CHEBI:16526"/>
        <dbReference type="ChEBI" id="CHEBI:29985"/>
        <dbReference type="ChEBI" id="CHEBI:59888"/>
        <dbReference type="EC" id="4.1.1.15"/>
    </reaction>
</comment>
<reference evidence="11 12" key="1">
    <citation type="submission" date="2014-06" db="EMBL/GenBank/DDBJ databases">
        <title>Evolutionary Origins and Diversification of the Mycorrhizal Mutualists.</title>
        <authorList>
            <consortium name="DOE Joint Genome Institute"/>
            <consortium name="Mycorrhizal Genomics Consortium"/>
            <person name="Kohler A."/>
            <person name="Kuo A."/>
            <person name="Nagy L.G."/>
            <person name="Floudas D."/>
            <person name="Copeland A."/>
            <person name="Barry K.W."/>
            <person name="Cichocki N."/>
            <person name="Veneault-Fourrey C."/>
            <person name="LaButti K."/>
            <person name="Lindquist E.A."/>
            <person name="Lipzen A."/>
            <person name="Lundell T."/>
            <person name="Morin E."/>
            <person name="Murat C."/>
            <person name="Riley R."/>
            <person name="Ohm R."/>
            <person name="Sun H."/>
            <person name="Tunlid A."/>
            <person name="Henrissat B."/>
            <person name="Grigoriev I.V."/>
            <person name="Hibbett D.S."/>
            <person name="Martin F."/>
        </authorList>
    </citation>
    <scope>NUCLEOTIDE SEQUENCE [LARGE SCALE GENOMIC DNA]</scope>
    <source>
        <strain evidence="11 12">FD-325 SS-3</strain>
    </source>
</reference>
<dbReference type="InterPro" id="IPR015424">
    <property type="entry name" value="PyrdxlP-dep_Trfase"/>
</dbReference>
<sequence>MPLSRHIDADAIIAAAKEHPHREDTADHAGLLHSSWDRDEDAVTLPKYTLPKSGIPSRSAYQLIHDEITLDGNPTLNLATYLHTWMPGYAEKLIMENIGKNAVEWPATQVIHNRCISILADLWKVPNKSKVIGTATLGSSEGVMLGGLAMKKRWQEAQKKAGKDHYHPNIVFGANAHNALEKFARYWDVEARIVPVKAETDFIMHPPDAMKFIDENTIGVICISGSTYTGHLEDVQLMSDLLDKLQAKTGLDIPIHIDAASGGFVAPFAYSEQYKWSFEIPRVHSINTSGHKFGLVYPGVGWVLWRDESLFHKDLIFEYHYLGGVEYSYTLNFSKPAAPIIAQYFNMLNLGFEGYRQVAIKDLRNARLLSRALDETYFKVVSNIHKPSASASLSDETKGGAQKAHGNRELGDDPELYQRGLPVVTFRLSDEYQAEYPHVQQGWISSTLRAKGWIIPNYRAPQGEEQTELLRVVVRETLSEDLVERLIVDILETTKSLMIPGASPFMPDSAPKFDAHSSSGSQRLSAGADVSGLPAPAGEAGGDSGI</sequence>
<gene>
    <name evidence="11" type="ORF">PLICRDRAFT_167674</name>
</gene>
<dbReference type="EMBL" id="KN832570">
    <property type="protein sequence ID" value="KII84671.1"/>
    <property type="molecule type" value="Genomic_DNA"/>
</dbReference>
<evidence type="ECO:0000313" key="11">
    <source>
        <dbReference type="EMBL" id="KII84671.1"/>
    </source>
</evidence>
<dbReference type="GO" id="GO:0006538">
    <property type="term" value="P:L-glutamate catabolic process"/>
    <property type="evidence" value="ECO:0007669"/>
    <property type="project" value="TreeGrafter"/>
</dbReference>
<keyword evidence="5 8" id="KW-0456">Lyase</keyword>
<evidence type="ECO:0000256" key="9">
    <source>
        <dbReference type="RuleBase" id="RU361171"/>
    </source>
</evidence>
<evidence type="ECO:0000256" key="5">
    <source>
        <dbReference type="ARBA" id="ARBA00023239"/>
    </source>
</evidence>
<dbReference type="GO" id="GO:0005829">
    <property type="term" value="C:cytosol"/>
    <property type="evidence" value="ECO:0007669"/>
    <property type="project" value="TreeGrafter"/>
</dbReference>
<evidence type="ECO:0000256" key="6">
    <source>
        <dbReference type="ARBA" id="ARBA00048868"/>
    </source>
</evidence>
<evidence type="ECO:0000256" key="3">
    <source>
        <dbReference type="ARBA" id="ARBA00012421"/>
    </source>
</evidence>
<dbReference type="EC" id="4.1.1.15" evidence="3 9"/>
<dbReference type="GO" id="GO:0004351">
    <property type="term" value="F:glutamate decarboxylase activity"/>
    <property type="evidence" value="ECO:0007669"/>
    <property type="project" value="UniProtKB-EC"/>
</dbReference>
<feature type="region of interest" description="Disordered" evidence="10">
    <location>
        <begin position="390"/>
        <end position="415"/>
    </location>
</feature>
<name>A0A0C9SL10_PLICR</name>
<keyword evidence="9" id="KW-0210">Decarboxylase</keyword>
<protein>
    <recommendedName>
        <fullName evidence="3 9">Glutamate decarboxylase</fullName>
        <ecNumber evidence="3 9">4.1.1.15</ecNumber>
    </recommendedName>
</protein>
<feature type="modified residue" description="N6-(pyridoxal phosphate)lysine" evidence="7">
    <location>
        <position position="292"/>
    </location>
</feature>
<keyword evidence="4 7" id="KW-0663">Pyridoxal phosphate</keyword>
<organism evidence="11 12">
    <name type="scientific">Plicaturopsis crispa FD-325 SS-3</name>
    <dbReference type="NCBI Taxonomy" id="944288"/>
    <lineage>
        <taxon>Eukaryota</taxon>
        <taxon>Fungi</taxon>
        <taxon>Dikarya</taxon>
        <taxon>Basidiomycota</taxon>
        <taxon>Agaricomycotina</taxon>
        <taxon>Agaricomycetes</taxon>
        <taxon>Agaricomycetidae</taxon>
        <taxon>Amylocorticiales</taxon>
        <taxon>Amylocorticiaceae</taxon>
        <taxon>Plicatura</taxon>
        <taxon>Plicaturopsis crispa</taxon>
    </lineage>
</organism>
<proteinExistence type="inferred from homology"/>
<evidence type="ECO:0000256" key="10">
    <source>
        <dbReference type="SAM" id="MobiDB-lite"/>
    </source>
</evidence>
<dbReference type="InterPro" id="IPR010107">
    <property type="entry name" value="Glutamate_decarboxylase"/>
</dbReference>
<dbReference type="Gene3D" id="3.90.1150.160">
    <property type="match status" value="1"/>
</dbReference>
<dbReference type="OrthoDB" id="5152799at2759"/>
<feature type="region of interest" description="Disordered" evidence="10">
    <location>
        <begin position="508"/>
        <end position="546"/>
    </location>
</feature>
<dbReference type="PANTHER" id="PTHR43321">
    <property type="entry name" value="GLUTAMATE DECARBOXYLASE"/>
    <property type="match status" value="1"/>
</dbReference>
<comment type="similarity">
    <text evidence="2 8">Belongs to the group II decarboxylase family.</text>
</comment>
<comment type="cofactor">
    <cofactor evidence="1 7 8">
        <name>pyridoxal 5'-phosphate</name>
        <dbReference type="ChEBI" id="CHEBI:597326"/>
    </cofactor>
</comment>
<evidence type="ECO:0000313" key="12">
    <source>
        <dbReference type="Proteomes" id="UP000053263"/>
    </source>
</evidence>
<dbReference type="Gene3D" id="3.40.640.10">
    <property type="entry name" value="Type I PLP-dependent aspartate aminotransferase-like (Major domain)"/>
    <property type="match status" value="1"/>
</dbReference>
<evidence type="ECO:0000256" key="2">
    <source>
        <dbReference type="ARBA" id="ARBA00009533"/>
    </source>
</evidence>
<dbReference type="InterPro" id="IPR002129">
    <property type="entry name" value="PyrdxlP-dep_de-COase"/>
</dbReference>
<dbReference type="HOGENOM" id="CLU_019582_2_3_1"/>
<keyword evidence="12" id="KW-1185">Reference proteome</keyword>
<dbReference type="Proteomes" id="UP000053263">
    <property type="component" value="Unassembled WGS sequence"/>
</dbReference>
<dbReference type="Pfam" id="PF00282">
    <property type="entry name" value="Pyridoxal_deC"/>
    <property type="match status" value="1"/>
</dbReference>
<dbReference type="PANTHER" id="PTHR43321:SF3">
    <property type="entry name" value="GLUTAMATE DECARBOXYLASE"/>
    <property type="match status" value="1"/>
</dbReference>
<evidence type="ECO:0000256" key="4">
    <source>
        <dbReference type="ARBA" id="ARBA00022898"/>
    </source>
</evidence>
<dbReference type="InterPro" id="IPR015421">
    <property type="entry name" value="PyrdxlP-dep_Trfase_major"/>
</dbReference>